<organism evidence="2 3">
    <name type="scientific">Tetrapyrgos nigripes</name>
    <dbReference type="NCBI Taxonomy" id="182062"/>
    <lineage>
        <taxon>Eukaryota</taxon>
        <taxon>Fungi</taxon>
        <taxon>Dikarya</taxon>
        <taxon>Basidiomycota</taxon>
        <taxon>Agaricomycotina</taxon>
        <taxon>Agaricomycetes</taxon>
        <taxon>Agaricomycetidae</taxon>
        <taxon>Agaricales</taxon>
        <taxon>Marasmiineae</taxon>
        <taxon>Marasmiaceae</taxon>
        <taxon>Tetrapyrgos</taxon>
    </lineage>
</organism>
<feature type="compositionally biased region" description="Low complexity" evidence="1">
    <location>
        <begin position="1610"/>
        <end position="1636"/>
    </location>
</feature>
<sequence length="1941" mass="210773">MSELSSKRRSLKTPIHNPYDKFTQPEFDAWIGGLTGVLRKALGHVDEDDIAPTNGTYEELPVTPPAAAVEDGHMEDEELEKSMTNAGKGKTRDPREGPGLGPGTIDEPIELDSDEEDEQDEMGAEQEEYDEEYEGGDEYDDADDAGHHGWEETRENHVSRRVQEESVSEDEELIQGGEEEEAEGDYEEDEEDSLSRSYHPNVSHTQTPYDRQDDLHGEEEYDDDRDEVDYHGKYEEEYGDGEYEDDEDEGQGVEDKPIEISEDEEENDENIPPARPFEPQRHAVDLREEDDDEDVQHETLLSDFEAPHDAEMEEDAEGGSEYDELDQEPLSEQRTEQVAPKVVYELLDDDEQQPTENNTAFPLLQLEKNQPVSLRDPWEGPSQFAEDFYSGGELRQPPGTMLDPNHLSELDTSSDIGTFLTPGIITPNIASSDDLPTPDVALSRTPQHPAGDEDIEIMEIDEQGRELPVLDAKAVDSEPGSAGPDELAEASVDQEAPAVTDLTEPSTREQELRELYRGLETSHLAQPISEREPSPAPEQFQADVAEDEPSEKVSDERDLAIEDFAEEKDSEVIDVDELDDTDEVVEDKGHAVVSQPFKEVGPIATATVQPEAVPLDSTSITHTDGVIGDKGGEMTLEPVEEAQPTVTSSSELETHSSLDFPSFTRPDVDETSSVPVDATIDVAREDAVDEINESFAADVPAVEDQDQVEKTVTLDSEVVDAGRNEDKVAEVDVDDTEAVLDQQENLLVKDEDNRTQTETASESVTLTLTQEELHEEPSVDTASGDLVPIPGMANDTSRRDTVEPSTIEVQEAVVALPPSQTLMVDLKKEHVVLDAETLVESSSSSTQVLQSTLPDDDTIQERIDSESRDVRAEAKVETAVVVSAETSVTISHEQEVPEAVLPEDTNRIEETSGPAIEPESQTVGLETSIPSVEPVSAQMMTIQEPTLEDFAANLDNSDVITVDQDDDDDDELGDLVYPDEENADPRITSPEATPVVESAVDDAETNAREPEVVEEIVRRSPAPQPVGIDQETSAGVEDPEQNVSEQSDVPMVEPSVSTASDASTAPTLVGGQSLRPLSLAYSSHIGPFPLHADPYPASLSTPMVWVNGPSTDNSSPVNGHIDTAHVVQDSPSAVQASPVSKEKKDGREQGGEDSDAEGDLDPDYVEVDGVVTPVASTRSGSVPEDIQAFDREPSPVLNRTSSEDAAGHSQRQEEVDSIHQPTVEESQSGKALDDRSEQFDVVSEGTLDRGARAQDTVLQDGTSTISVLPSTHVAETKEKSVVPEDTFSNDETPIASEVLSTTQVAEVTTKPEPDEVVTVNEGEKSAKTESPTPDAPASTQVLEPSKLQSPETVLSDDIVNGERPEAEDSQENPPPAKEVDPMTETDPFKLMGSQSTVAPGAVETGVKDQGDNASSTELLNDLAAPILSTAKSADSKTEPKDDNNSIAPSSSAPERSEVESSTRGSKRKRKSSNPSQSVSPSKKEYTRARKASVATAKGKGKRKQRQESETPSMSSSGASAAAKLLQPSSRASSVASVATGDSFAVTNASPSVMLSLIPPPGYPQLMLHSHSRSRAPPYQSIRPSLSLQTQMHMRGPPTAQSSGSPNSPDVAASPSRSRPVPRAASSPASTRSTRSSCRYRKISLPESDDGPLIHFLVPGCSLVDAELIEDEEIVDIGDATYQDSIRKVDDIETLDIPDYVIAVMRQLVGPDKEQDVYYLPNPGEERARKVRHQKRKSKKFSRESGIPEGSFTSNGTLLSPTSSRAPVSAAGSSSTDASRRKKGNDVDHGTVASYSSGEDDGSDYEEERRGRRPSKKSKPMHPEISELPSGSQSSQPKAPKRGIKRRLGTDAAEYHPGDTDGDTDELTKDEYPKRTKKQGRKRTRTDIQDERQSKKSKIGSVDGESQSQSNPLPVPSPTLDFTDMQWPPPSQIESQSQLPSQ</sequence>
<feature type="compositionally biased region" description="Acidic residues" evidence="1">
    <location>
        <begin position="452"/>
        <end position="461"/>
    </location>
</feature>
<feature type="region of interest" description="Disordered" evidence="1">
    <location>
        <begin position="1552"/>
        <end position="1637"/>
    </location>
</feature>
<feature type="compositionally biased region" description="Basic residues" evidence="1">
    <location>
        <begin position="1874"/>
        <end position="1883"/>
    </location>
</feature>
<feature type="compositionally biased region" description="Polar residues" evidence="1">
    <location>
        <begin position="195"/>
        <end position="209"/>
    </location>
</feature>
<name>A0A8H5CVI5_9AGAR</name>
<feature type="region of interest" description="Disordered" evidence="1">
    <location>
        <begin position="1718"/>
        <end position="1941"/>
    </location>
</feature>
<feature type="compositionally biased region" description="Acidic residues" evidence="1">
    <location>
        <begin position="107"/>
        <end position="143"/>
    </location>
</feature>
<feature type="region of interest" description="Disordered" evidence="1">
    <location>
        <begin position="425"/>
        <end position="557"/>
    </location>
</feature>
<evidence type="ECO:0000313" key="3">
    <source>
        <dbReference type="Proteomes" id="UP000559256"/>
    </source>
</evidence>
<feature type="compositionally biased region" description="Basic residues" evidence="1">
    <location>
        <begin position="1810"/>
        <end position="1819"/>
    </location>
</feature>
<feature type="compositionally biased region" description="Acidic residues" evidence="1">
    <location>
        <begin position="311"/>
        <end position="329"/>
    </location>
</feature>
<feature type="compositionally biased region" description="Polar residues" evidence="1">
    <location>
        <begin position="1219"/>
        <end position="1229"/>
    </location>
</feature>
<feature type="compositionally biased region" description="Basic and acidic residues" evidence="1">
    <location>
        <begin position="1140"/>
        <end position="1150"/>
    </location>
</feature>
<gene>
    <name evidence="2" type="ORF">D9758_006784</name>
</gene>
<feature type="compositionally biased region" description="Polar residues" evidence="1">
    <location>
        <begin position="1444"/>
        <end position="1453"/>
    </location>
</feature>
<feature type="compositionally biased region" description="Low complexity" evidence="1">
    <location>
        <begin position="647"/>
        <end position="658"/>
    </location>
</feature>
<feature type="compositionally biased region" description="Polar residues" evidence="1">
    <location>
        <begin position="1337"/>
        <end position="1352"/>
    </location>
</feature>
<feature type="region of interest" description="Disordered" evidence="1">
    <location>
        <begin position="717"/>
        <end position="736"/>
    </location>
</feature>
<feature type="compositionally biased region" description="Basic and acidic residues" evidence="1">
    <location>
        <begin position="1201"/>
        <end position="1217"/>
    </location>
</feature>
<feature type="compositionally biased region" description="Polar residues" evidence="1">
    <location>
        <begin position="1581"/>
        <end position="1591"/>
    </location>
</feature>
<feature type="region of interest" description="Disordered" evidence="1">
    <location>
        <begin position="637"/>
        <end position="678"/>
    </location>
</feature>
<feature type="compositionally biased region" description="Basic and acidic residues" evidence="1">
    <location>
        <begin position="144"/>
        <end position="164"/>
    </location>
</feature>
<proteinExistence type="predicted"/>
<feature type="region of interest" description="Disordered" evidence="1">
    <location>
        <begin position="348"/>
        <end position="367"/>
    </location>
</feature>
<dbReference type="OrthoDB" id="2804229at2759"/>
<feature type="compositionally biased region" description="Basic and acidic residues" evidence="1">
    <location>
        <begin position="506"/>
        <end position="517"/>
    </location>
</feature>
<feature type="region of interest" description="Disordered" evidence="1">
    <location>
        <begin position="1276"/>
        <end position="1538"/>
    </location>
</feature>
<feature type="region of interest" description="Disordered" evidence="1">
    <location>
        <begin position="49"/>
        <end position="339"/>
    </location>
</feature>
<feature type="compositionally biased region" description="Basic and acidic residues" evidence="1">
    <location>
        <begin position="720"/>
        <end position="730"/>
    </location>
</feature>
<evidence type="ECO:0000256" key="1">
    <source>
        <dbReference type="SAM" id="MobiDB-lite"/>
    </source>
</evidence>
<feature type="region of interest" description="Disordered" evidence="1">
    <location>
        <begin position="1"/>
        <end position="23"/>
    </location>
</feature>
<feature type="compositionally biased region" description="Basic and acidic residues" evidence="1">
    <location>
        <begin position="1884"/>
        <end position="1893"/>
    </location>
</feature>
<reference evidence="2 3" key="1">
    <citation type="journal article" date="2020" name="ISME J.">
        <title>Uncovering the hidden diversity of litter-decomposition mechanisms in mushroom-forming fungi.</title>
        <authorList>
            <person name="Floudas D."/>
            <person name="Bentzer J."/>
            <person name="Ahren D."/>
            <person name="Johansson T."/>
            <person name="Persson P."/>
            <person name="Tunlid A."/>
        </authorList>
    </citation>
    <scope>NUCLEOTIDE SEQUENCE [LARGE SCALE GENOMIC DNA]</scope>
    <source>
        <strain evidence="2 3">CBS 291.85</strain>
    </source>
</reference>
<feature type="compositionally biased region" description="Basic and acidic residues" evidence="1">
    <location>
        <begin position="1433"/>
        <end position="1443"/>
    </location>
</feature>
<feature type="compositionally biased region" description="Low complexity" evidence="1">
    <location>
        <begin position="1512"/>
        <end position="1538"/>
    </location>
</feature>
<feature type="region of interest" description="Disordered" evidence="1">
    <location>
        <begin position="743"/>
        <end position="801"/>
    </location>
</feature>
<dbReference type="Proteomes" id="UP000559256">
    <property type="component" value="Unassembled WGS sequence"/>
</dbReference>
<feature type="region of interest" description="Disordered" evidence="1">
    <location>
        <begin position="1110"/>
        <end position="1255"/>
    </location>
</feature>
<keyword evidence="3" id="KW-1185">Reference proteome</keyword>
<evidence type="ECO:0000313" key="2">
    <source>
        <dbReference type="EMBL" id="KAF5348660.1"/>
    </source>
</evidence>
<feature type="compositionally biased region" description="Acidic residues" evidence="1">
    <location>
        <begin position="216"/>
        <end position="227"/>
    </location>
</feature>
<accession>A0A8H5CVI5</accession>
<dbReference type="EMBL" id="JAACJM010000085">
    <property type="protein sequence ID" value="KAF5348660.1"/>
    <property type="molecule type" value="Genomic_DNA"/>
</dbReference>
<feature type="compositionally biased region" description="Acidic residues" evidence="1">
    <location>
        <begin position="963"/>
        <end position="982"/>
    </location>
</feature>
<comment type="caution">
    <text evidence="2">The sequence shown here is derived from an EMBL/GenBank/DDBJ whole genome shotgun (WGS) entry which is preliminary data.</text>
</comment>
<feature type="compositionally biased region" description="Acidic residues" evidence="1">
    <location>
        <begin position="1151"/>
        <end position="1166"/>
    </location>
</feature>
<feature type="compositionally biased region" description="Acidic residues" evidence="1">
    <location>
        <begin position="237"/>
        <end position="252"/>
    </location>
</feature>
<feature type="compositionally biased region" description="Polar residues" evidence="1">
    <location>
        <begin position="1750"/>
        <end position="1776"/>
    </location>
</feature>
<feature type="region of interest" description="Disordered" evidence="1">
    <location>
        <begin position="961"/>
        <end position="990"/>
    </location>
</feature>
<feature type="compositionally biased region" description="Polar residues" evidence="1">
    <location>
        <begin position="1931"/>
        <end position="1941"/>
    </location>
</feature>
<feature type="compositionally biased region" description="Acidic residues" evidence="1">
    <location>
        <begin position="260"/>
        <end position="269"/>
    </location>
</feature>
<feature type="compositionally biased region" description="Basic residues" evidence="1">
    <location>
        <begin position="1728"/>
        <end position="1739"/>
    </location>
</feature>
<feature type="region of interest" description="Disordered" evidence="1">
    <location>
        <begin position="1018"/>
        <end position="1051"/>
    </location>
</feature>
<feature type="compositionally biased region" description="Polar residues" evidence="1">
    <location>
        <begin position="1129"/>
        <end position="1138"/>
    </location>
</feature>
<feature type="compositionally biased region" description="Polar residues" evidence="1">
    <location>
        <begin position="1598"/>
        <end position="1607"/>
    </location>
</feature>
<feature type="compositionally biased region" description="Acidic residues" evidence="1">
    <location>
        <begin position="166"/>
        <end position="192"/>
    </location>
</feature>
<protein>
    <submittedName>
        <fullName evidence="2">Uncharacterized protein</fullName>
    </submittedName>
</protein>
<feature type="region of interest" description="Disordered" evidence="1">
    <location>
        <begin position="373"/>
        <end position="409"/>
    </location>
</feature>